<evidence type="ECO:0000313" key="6">
    <source>
        <dbReference type="Proteomes" id="UP000001551"/>
    </source>
</evidence>
<dbReference type="STRING" id="663278.Ethha_2359"/>
<dbReference type="InterPro" id="IPR037923">
    <property type="entry name" value="HTH-like"/>
</dbReference>
<evidence type="ECO:0000313" key="5">
    <source>
        <dbReference type="EMBL" id="ADU27864.1"/>
    </source>
</evidence>
<dbReference type="KEGG" id="eha:Ethha_2359"/>
<dbReference type="eggNOG" id="COG2207">
    <property type="taxonomic scope" value="Bacteria"/>
</dbReference>
<dbReference type="AlphaFoldDB" id="E6U4X9"/>
<dbReference type="GO" id="GO:0043565">
    <property type="term" value="F:sequence-specific DNA binding"/>
    <property type="evidence" value="ECO:0007669"/>
    <property type="project" value="InterPro"/>
</dbReference>
<dbReference type="InterPro" id="IPR018062">
    <property type="entry name" value="HTH_AraC-typ_CS"/>
</dbReference>
<dbReference type="SUPFAM" id="SSF46689">
    <property type="entry name" value="Homeodomain-like"/>
    <property type="match status" value="2"/>
</dbReference>
<evidence type="ECO:0000259" key="4">
    <source>
        <dbReference type="PROSITE" id="PS01124"/>
    </source>
</evidence>
<evidence type="ECO:0000256" key="3">
    <source>
        <dbReference type="ARBA" id="ARBA00023163"/>
    </source>
</evidence>
<dbReference type="InterPro" id="IPR009057">
    <property type="entry name" value="Homeodomain-like_sf"/>
</dbReference>
<feature type="domain" description="HTH araC/xylS-type" evidence="4">
    <location>
        <begin position="186"/>
        <end position="284"/>
    </location>
</feature>
<dbReference type="HOGENOM" id="CLU_000445_88_6_9"/>
<dbReference type="EMBL" id="CP002400">
    <property type="protein sequence ID" value="ADU27864.1"/>
    <property type="molecule type" value="Genomic_DNA"/>
</dbReference>
<dbReference type="Gene3D" id="1.10.10.60">
    <property type="entry name" value="Homeodomain-like"/>
    <property type="match status" value="2"/>
</dbReference>
<dbReference type="SMART" id="SM00342">
    <property type="entry name" value="HTH_ARAC"/>
    <property type="match status" value="1"/>
</dbReference>
<name>E6U4X9_ETHHY</name>
<keyword evidence="2" id="KW-0238">DNA-binding</keyword>
<evidence type="ECO:0000256" key="2">
    <source>
        <dbReference type="ARBA" id="ARBA00023125"/>
    </source>
</evidence>
<sequence length="290" mass="33794">MDISLFESNAVKSNRIVYTPSAFAKSNLIYLQEIGSMQYLRPHISRREKLNSYLFIQVQNGSASVDYHSTLYLLKTGDCAFLDCHYPYVRQSDASCNLNWIHFAGPNMAAIYEKYLKRSGSPCFSPVMPALFQTIYGDIFELASSDDYVRDMHLMEKITSLLSLLMESNWRYSLQVKPSKARQELQPIKCYLDEHYMETIHLEDLANRFFINKFYLARIFKEAYAVSINRYITQIRITHAKQLLRFSNHSIDETGAQCGLYDPNYFSRVFKKIEGVSPSQYREEWASQKS</sequence>
<dbReference type="Proteomes" id="UP000001551">
    <property type="component" value="Chromosome"/>
</dbReference>
<protein>
    <submittedName>
        <fullName evidence="5">Transcriptional regulator, AraC family</fullName>
    </submittedName>
</protein>
<dbReference type="PANTHER" id="PTHR43280:SF2">
    <property type="entry name" value="HTH-TYPE TRANSCRIPTIONAL REGULATOR EXSA"/>
    <property type="match status" value="1"/>
</dbReference>
<dbReference type="RefSeq" id="WP_013486210.1">
    <property type="nucleotide sequence ID" value="NC_014828.1"/>
</dbReference>
<keyword evidence="3" id="KW-0804">Transcription</keyword>
<dbReference type="PROSITE" id="PS01124">
    <property type="entry name" value="HTH_ARAC_FAMILY_2"/>
    <property type="match status" value="1"/>
</dbReference>
<keyword evidence="6" id="KW-1185">Reference proteome</keyword>
<gene>
    <name evidence="5" type="ordered locus">Ethha_2359</name>
</gene>
<dbReference type="SUPFAM" id="SSF51215">
    <property type="entry name" value="Regulatory protein AraC"/>
    <property type="match status" value="1"/>
</dbReference>
<dbReference type="InterPro" id="IPR018060">
    <property type="entry name" value="HTH_AraC"/>
</dbReference>
<proteinExistence type="predicted"/>
<dbReference type="PROSITE" id="PS00041">
    <property type="entry name" value="HTH_ARAC_FAMILY_1"/>
    <property type="match status" value="1"/>
</dbReference>
<accession>E6U4X9</accession>
<dbReference type="GO" id="GO:0003700">
    <property type="term" value="F:DNA-binding transcription factor activity"/>
    <property type="evidence" value="ECO:0007669"/>
    <property type="project" value="InterPro"/>
</dbReference>
<organism evidence="5 6">
    <name type="scientific">Ethanoligenens harbinense (strain DSM 18485 / JCM 12961 / CGMCC 1.5033 / YUAN-3)</name>
    <dbReference type="NCBI Taxonomy" id="663278"/>
    <lineage>
        <taxon>Bacteria</taxon>
        <taxon>Bacillati</taxon>
        <taxon>Bacillota</taxon>
        <taxon>Clostridia</taxon>
        <taxon>Eubacteriales</taxon>
        <taxon>Oscillospiraceae</taxon>
        <taxon>Ethanoligenens</taxon>
    </lineage>
</organism>
<keyword evidence="1" id="KW-0805">Transcription regulation</keyword>
<dbReference type="PANTHER" id="PTHR43280">
    <property type="entry name" value="ARAC-FAMILY TRANSCRIPTIONAL REGULATOR"/>
    <property type="match status" value="1"/>
</dbReference>
<dbReference type="Pfam" id="PF12833">
    <property type="entry name" value="HTH_18"/>
    <property type="match status" value="1"/>
</dbReference>
<reference evidence="5 6" key="1">
    <citation type="submission" date="2010-12" db="EMBL/GenBank/DDBJ databases">
        <title>Complete sequence of Ethanoligenens harbinense YUAN-3.</title>
        <authorList>
            <person name="Lucas S."/>
            <person name="Copeland A."/>
            <person name="Lapidus A."/>
            <person name="Cheng J.-F."/>
            <person name="Bruce D."/>
            <person name="Goodwin L."/>
            <person name="Pitluck S."/>
            <person name="Chertkov O."/>
            <person name="Misra M."/>
            <person name="Detter J.C."/>
            <person name="Han C."/>
            <person name="Tapia R."/>
            <person name="Land M."/>
            <person name="Hauser L."/>
            <person name="Jeffries C."/>
            <person name="Kyrpides N."/>
            <person name="Ivanova N."/>
            <person name="Mikhailova N."/>
            <person name="Wang A."/>
            <person name="Mouttaki H."/>
            <person name="He Z."/>
            <person name="Zhou J."/>
            <person name="Hemme C.L."/>
            <person name="Woyke T."/>
        </authorList>
    </citation>
    <scope>NUCLEOTIDE SEQUENCE [LARGE SCALE GENOMIC DNA]</scope>
    <source>
        <strain evidence="6">DSM 18485 / JCM 12961 / CGMCC 1.5033 / YUAN-3</strain>
    </source>
</reference>
<evidence type="ECO:0000256" key="1">
    <source>
        <dbReference type="ARBA" id="ARBA00023015"/>
    </source>
</evidence>